<evidence type="ECO:0000256" key="6">
    <source>
        <dbReference type="ARBA" id="ARBA00022777"/>
    </source>
</evidence>
<feature type="domain" description="PTS EIIA type-2" evidence="7">
    <location>
        <begin position="7"/>
        <end position="151"/>
    </location>
</feature>
<dbReference type="Gene3D" id="3.40.930.10">
    <property type="entry name" value="Mannitol-specific EII, Chain A"/>
    <property type="match status" value="1"/>
</dbReference>
<dbReference type="PANTHER" id="PTHR36203">
    <property type="entry name" value="ASCORBATE-SPECIFIC PTS SYSTEM EIIA COMPONENT"/>
    <property type="match status" value="1"/>
</dbReference>
<evidence type="ECO:0000256" key="3">
    <source>
        <dbReference type="ARBA" id="ARBA00022490"/>
    </source>
</evidence>
<evidence type="ECO:0000313" key="8">
    <source>
        <dbReference type="EMBL" id="HJA07522.1"/>
    </source>
</evidence>
<dbReference type="SUPFAM" id="SSF55804">
    <property type="entry name" value="Phoshotransferase/anion transport protein"/>
    <property type="match status" value="1"/>
</dbReference>
<reference evidence="8" key="2">
    <citation type="submission" date="2021-04" db="EMBL/GenBank/DDBJ databases">
        <authorList>
            <person name="Gilroy R."/>
        </authorList>
    </citation>
    <scope>NUCLEOTIDE SEQUENCE</scope>
    <source>
        <strain evidence="8">ChiSjej2B20-11307</strain>
    </source>
</reference>
<dbReference type="AlphaFoldDB" id="A0A9D2HA63"/>
<proteinExistence type="predicted"/>
<dbReference type="PROSITE" id="PS51094">
    <property type="entry name" value="PTS_EIIA_TYPE_2"/>
    <property type="match status" value="1"/>
</dbReference>
<protein>
    <submittedName>
        <fullName evidence="8">PTS sugar transporter subunit IIA</fullName>
    </submittedName>
</protein>
<dbReference type="GO" id="GO:0009401">
    <property type="term" value="P:phosphoenolpyruvate-dependent sugar phosphotransferase system"/>
    <property type="evidence" value="ECO:0007669"/>
    <property type="project" value="UniProtKB-KW"/>
</dbReference>
<dbReference type="EMBL" id="DXAK01000049">
    <property type="protein sequence ID" value="HJA07522.1"/>
    <property type="molecule type" value="Genomic_DNA"/>
</dbReference>
<dbReference type="InterPro" id="IPR002178">
    <property type="entry name" value="PTS_EIIA_type-2_dom"/>
</dbReference>
<evidence type="ECO:0000259" key="7">
    <source>
        <dbReference type="PROSITE" id="PS51094"/>
    </source>
</evidence>
<dbReference type="CDD" id="cd00211">
    <property type="entry name" value="PTS_IIA_fru"/>
    <property type="match status" value="1"/>
</dbReference>
<dbReference type="InterPro" id="IPR051351">
    <property type="entry name" value="Ascorbate-PTS_EIIA_comp"/>
</dbReference>
<keyword evidence="5" id="KW-0598">Phosphotransferase system</keyword>
<dbReference type="Pfam" id="PF00359">
    <property type="entry name" value="PTS_EIIA_2"/>
    <property type="match status" value="1"/>
</dbReference>
<reference evidence="8" key="1">
    <citation type="journal article" date="2021" name="PeerJ">
        <title>Extensive microbial diversity within the chicken gut microbiome revealed by metagenomics and culture.</title>
        <authorList>
            <person name="Gilroy R."/>
            <person name="Ravi A."/>
            <person name="Getino M."/>
            <person name="Pursley I."/>
            <person name="Horton D.L."/>
            <person name="Alikhan N.F."/>
            <person name="Baker D."/>
            <person name="Gharbi K."/>
            <person name="Hall N."/>
            <person name="Watson M."/>
            <person name="Adriaenssens E.M."/>
            <person name="Foster-Nyarko E."/>
            <person name="Jarju S."/>
            <person name="Secka A."/>
            <person name="Antonio M."/>
            <person name="Oren A."/>
            <person name="Chaudhuri R.R."/>
            <person name="La Ragione R."/>
            <person name="Hildebrand F."/>
            <person name="Pallen M.J."/>
        </authorList>
    </citation>
    <scope>NUCLEOTIDE SEQUENCE</scope>
    <source>
        <strain evidence="8">ChiSjej2B20-11307</strain>
    </source>
</reference>
<keyword evidence="4" id="KW-0808">Transferase</keyword>
<keyword evidence="2" id="KW-0813">Transport</keyword>
<keyword evidence="6" id="KW-0418">Kinase</keyword>
<dbReference type="GO" id="GO:0005737">
    <property type="term" value="C:cytoplasm"/>
    <property type="evidence" value="ECO:0007669"/>
    <property type="project" value="UniProtKB-SubCell"/>
</dbReference>
<dbReference type="PANTHER" id="PTHR36203:SF5">
    <property type="entry name" value="PTS SYSTEM, EIIA COMPONENT"/>
    <property type="match status" value="1"/>
</dbReference>
<evidence type="ECO:0000256" key="2">
    <source>
        <dbReference type="ARBA" id="ARBA00022448"/>
    </source>
</evidence>
<dbReference type="GO" id="GO:0016301">
    <property type="term" value="F:kinase activity"/>
    <property type="evidence" value="ECO:0007669"/>
    <property type="project" value="UniProtKB-KW"/>
</dbReference>
<keyword evidence="8" id="KW-0762">Sugar transport</keyword>
<gene>
    <name evidence="8" type="ORF">H9798_10350</name>
</gene>
<comment type="caution">
    <text evidence="8">The sequence shown here is derived from an EMBL/GenBank/DDBJ whole genome shotgun (WGS) entry which is preliminary data.</text>
</comment>
<comment type="subcellular location">
    <subcellularLocation>
        <location evidence="1">Cytoplasm</location>
    </subcellularLocation>
</comment>
<dbReference type="Proteomes" id="UP000824223">
    <property type="component" value="Unassembled WGS sequence"/>
</dbReference>
<organism evidence="8 9">
    <name type="scientific">Candidatus Mediterraneibacter pullicola</name>
    <dbReference type="NCBI Taxonomy" id="2838682"/>
    <lineage>
        <taxon>Bacteria</taxon>
        <taxon>Bacillati</taxon>
        <taxon>Bacillota</taxon>
        <taxon>Clostridia</taxon>
        <taxon>Lachnospirales</taxon>
        <taxon>Lachnospiraceae</taxon>
        <taxon>Mediterraneibacter</taxon>
    </lineage>
</organism>
<evidence type="ECO:0000256" key="1">
    <source>
        <dbReference type="ARBA" id="ARBA00004496"/>
    </source>
</evidence>
<dbReference type="InterPro" id="IPR016152">
    <property type="entry name" value="PTrfase/Anion_transptr"/>
</dbReference>
<evidence type="ECO:0000313" key="9">
    <source>
        <dbReference type="Proteomes" id="UP000824223"/>
    </source>
</evidence>
<evidence type="ECO:0000256" key="4">
    <source>
        <dbReference type="ARBA" id="ARBA00022679"/>
    </source>
</evidence>
<name>A0A9D2HA63_9FIRM</name>
<evidence type="ECO:0000256" key="5">
    <source>
        <dbReference type="ARBA" id="ARBA00022683"/>
    </source>
</evidence>
<accession>A0A9D2HA63</accession>
<sequence length="154" mass="17351">MENKLRQMLTREMVRLEVPALLSPEDVIRYSGKILVEAGKVEEQYVNEMIESYRKLGPYMVMAPGLAMPHARPGGNVKEPCISFVKLKEPVNFRHPCNDPVKIVFALGGVSDNGHIELLQDLSSLLAADKMIEKLSAVNTYEELIELIEKEARE</sequence>
<keyword evidence="3" id="KW-0963">Cytoplasm</keyword>